<dbReference type="Proteomes" id="UP000608955">
    <property type="component" value="Unassembled WGS sequence"/>
</dbReference>
<name>A0A918XYW3_9ACTN</name>
<feature type="compositionally biased region" description="Low complexity" evidence="1">
    <location>
        <begin position="1"/>
        <end position="16"/>
    </location>
</feature>
<accession>A0A918XYW3</accession>
<reference evidence="2" key="2">
    <citation type="submission" date="2020-09" db="EMBL/GenBank/DDBJ databases">
        <authorList>
            <person name="Sun Q."/>
            <person name="Ohkuma M."/>
        </authorList>
    </citation>
    <scope>NUCLEOTIDE SEQUENCE</scope>
    <source>
        <strain evidence="2">JCM 4654</strain>
    </source>
</reference>
<evidence type="ECO:0000313" key="2">
    <source>
        <dbReference type="EMBL" id="GHD84573.1"/>
    </source>
</evidence>
<reference evidence="2" key="1">
    <citation type="journal article" date="2014" name="Int. J. Syst. Evol. Microbiol.">
        <title>Complete genome sequence of Corynebacterium casei LMG S-19264T (=DSM 44701T), isolated from a smear-ripened cheese.</title>
        <authorList>
            <consortium name="US DOE Joint Genome Institute (JGI-PGF)"/>
            <person name="Walter F."/>
            <person name="Albersmeier A."/>
            <person name="Kalinowski J."/>
            <person name="Ruckert C."/>
        </authorList>
    </citation>
    <scope>NUCLEOTIDE SEQUENCE</scope>
    <source>
        <strain evidence="2">JCM 4654</strain>
    </source>
</reference>
<evidence type="ECO:0000256" key="1">
    <source>
        <dbReference type="SAM" id="MobiDB-lite"/>
    </source>
</evidence>
<comment type="caution">
    <text evidence="2">The sequence shown here is derived from an EMBL/GenBank/DDBJ whole genome shotgun (WGS) entry which is preliminary data.</text>
</comment>
<keyword evidence="3" id="KW-1185">Reference proteome</keyword>
<dbReference type="AlphaFoldDB" id="A0A918XYW3"/>
<gene>
    <name evidence="2" type="ORF">GCM10010508_05190</name>
</gene>
<proteinExistence type="predicted"/>
<evidence type="ECO:0000313" key="3">
    <source>
        <dbReference type="Proteomes" id="UP000608955"/>
    </source>
</evidence>
<protein>
    <submittedName>
        <fullName evidence="2">Uncharacterized protein</fullName>
    </submittedName>
</protein>
<dbReference type="EMBL" id="BMVF01000001">
    <property type="protein sequence ID" value="GHD84573.1"/>
    <property type="molecule type" value="Genomic_DNA"/>
</dbReference>
<dbReference type="RefSeq" id="WP_268249122.1">
    <property type="nucleotide sequence ID" value="NZ_BMVF01000001.1"/>
</dbReference>
<feature type="region of interest" description="Disordered" evidence="1">
    <location>
        <begin position="1"/>
        <end position="47"/>
    </location>
</feature>
<organism evidence="2 3">
    <name type="scientific">Streptomyces naganishii JCM 4654</name>
    <dbReference type="NCBI Taxonomy" id="1306179"/>
    <lineage>
        <taxon>Bacteria</taxon>
        <taxon>Bacillati</taxon>
        <taxon>Actinomycetota</taxon>
        <taxon>Actinomycetes</taxon>
        <taxon>Kitasatosporales</taxon>
        <taxon>Streptomycetaceae</taxon>
        <taxon>Streptomyces</taxon>
    </lineage>
</organism>
<sequence>MPARGSAADASAVGAARPGGKRHVAQRAAQSRSPEEQRTAERASQARRLRDLAGLGDRIAACGPAARQRPQDIAVRAVPWNPGAVVP</sequence>